<evidence type="ECO:0000313" key="3">
    <source>
        <dbReference type="Proteomes" id="UP001485459"/>
    </source>
</evidence>
<reference evidence="3" key="1">
    <citation type="submission" date="2024-03" db="EMBL/GenBank/DDBJ databases">
        <title>Chitinophaga horti sp. nov., isolated from garden soil.</title>
        <authorList>
            <person name="Lee D.S."/>
            <person name="Han D.M."/>
            <person name="Baek J.H."/>
            <person name="Choi D.G."/>
            <person name="Jeon J.H."/>
            <person name="Jeon C.O."/>
        </authorList>
    </citation>
    <scope>NUCLEOTIDE SEQUENCE [LARGE SCALE GENOMIC DNA]</scope>
    <source>
        <strain evidence="3">GPA1</strain>
    </source>
</reference>
<keyword evidence="3" id="KW-1185">Reference proteome</keyword>
<gene>
    <name evidence="2" type="ORF">WJU16_01455</name>
</gene>
<accession>A0ABZ2YS86</accession>
<evidence type="ECO:0000256" key="1">
    <source>
        <dbReference type="SAM" id="Phobius"/>
    </source>
</evidence>
<name>A0ABZ2YS86_9BACT</name>
<organism evidence="2 3">
    <name type="scientific">Chitinophaga pollutisoli</name>
    <dbReference type="NCBI Taxonomy" id="3133966"/>
    <lineage>
        <taxon>Bacteria</taxon>
        <taxon>Pseudomonadati</taxon>
        <taxon>Bacteroidota</taxon>
        <taxon>Chitinophagia</taxon>
        <taxon>Chitinophagales</taxon>
        <taxon>Chitinophagaceae</taxon>
        <taxon>Chitinophaga</taxon>
    </lineage>
</organism>
<keyword evidence="1" id="KW-1133">Transmembrane helix</keyword>
<keyword evidence="1" id="KW-0812">Transmembrane</keyword>
<sequence length="111" mass="12190">MLKTKGSISLLKHLKTLNAETQLSTMEKNKISSHQPKNVIVLTGDLSPTPKAGMQLTKSLLWIIAGVILLYALLCLNHGCNQNPAPDLPSATAATHHYRLISNFILYQLET</sequence>
<dbReference type="RefSeq" id="WP_341836552.1">
    <property type="nucleotide sequence ID" value="NZ_CP149822.1"/>
</dbReference>
<dbReference type="Proteomes" id="UP001485459">
    <property type="component" value="Chromosome"/>
</dbReference>
<feature type="transmembrane region" description="Helical" evidence="1">
    <location>
        <begin position="60"/>
        <end position="79"/>
    </location>
</feature>
<dbReference type="EMBL" id="CP149822">
    <property type="protein sequence ID" value="WZN41704.1"/>
    <property type="molecule type" value="Genomic_DNA"/>
</dbReference>
<protein>
    <submittedName>
        <fullName evidence="2">Uncharacterized protein</fullName>
    </submittedName>
</protein>
<keyword evidence="1" id="KW-0472">Membrane</keyword>
<proteinExistence type="predicted"/>
<evidence type="ECO:0000313" key="2">
    <source>
        <dbReference type="EMBL" id="WZN41704.1"/>
    </source>
</evidence>